<keyword evidence="1" id="KW-1133">Transmembrane helix</keyword>
<accession>A0A414IA39</accession>
<dbReference type="Proteomes" id="UP000293506">
    <property type="component" value="Unassembled WGS sequence"/>
</dbReference>
<sequence>MCENDEMKGKIDKEELLLELSQCREDERNCKNQMVQVISTASTILGVLFGSTYFSFGKGGFSKVVFYLSIAVFCVAFTYIIVLGIGSTLRYYYVQKIEDLLSLESEDSKFLHWGSYFAPIVTRNRKHIRSMHTLLFYVCYTLFI</sequence>
<comment type="caution">
    <text evidence="2">The sequence shown here is derived from an EMBL/GenBank/DDBJ whole genome shotgun (WGS) entry which is preliminary data.</text>
</comment>
<reference evidence="2 4" key="1">
    <citation type="submission" date="2018-08" db="EMBL/GenBank/DDBJ databases">
        <title>A genome reference for cultivated species of the human gut microbiota.</title>
        <authorList>
            <person name="Zou Y."/>
            <person name="Xue W."/>
            <person name="Luo G."/>
        </authorList>
    </citation>
    <scope>NUCLEOTIDE SEQUENCE [LARGE SCALE GENOMIC DNA]</scope>
    <source>
        <strain evidence="2 4">AM29-25AC</strain>
    </source>
</reference>
<evidence type="ECO:0008006" key="6">
    <source>
        <dbReference type="Google" id="ProtNLM"/>
    </source>
</evidence>
<dbReference type="AlphaFoldDB" id="A0A414IA39"/>
<dbReference type="EMBL" id="RCXQ01000004">
    <property type="protein sequence ID" value="RYT67364.1"/>
    <property type="molecule type" value="Genomic_DNA"/>
</dbReference>
<feature type="transmembrane region" description="Helical" evidence="1">
    <location>
        <begin position="34"/>
        <end position="54"/>
    </location>
</feature>
<proteinExistence type="predicted"/>
<reference evidence="3 5" key="2">
    <citation type="journal article" date="2019" name="Science, e1252229">
        <title>Invertible promoters mediate bacterial phase variation, antibiotic resistance, and host adaptation in the gut.</title>
        <authorList>
            <person name="Jiang X."/>
            <person name="Hall A.B."/>
            <person name="Arthur T.D."/>
            <person name="Plichta D.R."/>
            <person name="Covington C.T."/>
            <person name="Poyet M."/>
            <person name="Crothers J."/>
            <person name="Moses P.L."/>
            <person name="Tolonen A.C."/>
            <person name="Vlamakis H."/>
            <person name="Alm E.J."/>
            <person name="Xavier R.J."/>
        </authorList>
    </citation>
    <scope>NUCLEOTIDE SEQUENCE [LARGE SCALE GENOMIC DNA]</scope>
    <source>
        <strain evidence="5">af_0058</strain>
        <strain evidence="3">Af_0058</strain>
    </source>
</reference>
<protein>
    <recommendedName>
        <fullName evidence="6">Transmembrane protein</fullName>
    </recommendedName>
</protein>
<dbReference type="EMBL" id="QSJW01000003">
    <property type="protein sequence ID" value="RHE14071.1"/>
    <property type="molecule type" value="Genomic_DNA"/>
</dbReference>
<evidence type="ECO:0000256" key="1">
    <source>
        <dbReference type="SAM" id="Phobius"/>
    </source>
</evidence>
<dbReference type="RefSeq" id="WP_118045184.1">
    <property type="nucleotide sequence ID" value="NZ_JANFYR010000031.1"/>
</dbReference>
<evidence type="ECO:0000313" key="3">
    <source>
        <dbReference type="EMBL" id="RYT67364.1"/>
    </source>
</evidence>
<evidence type="ECO:0000313" key="4">
    <source>
        <dbReference type="Proteomes" id="UP000284644"/>
    </source>
</evidence>
<gene>
    <name evidence="2" type="ORF">DW767_06000</name>
    <name evidence="3" type="ORF">EAI82_05415</name>
</gene>
<dbReference type="Proteomes" id="UP000284644">
    <property type="component" value="Unassembled WGS sequence"/>
</dbReference>
<evidence type="ECO:0000313" key="2">
    <source>
        <dbReference type="EMBL" id="RHE14071.1"/>
    </source>
</evidence>
<name>A0A414IA39_9FIRM</name>
<keyword evidence="1" id="KW-0812">Transmembrane</keyword>
<evidence type="ECO:0000313" key="5">
    <source>
        <dbReference type="Proteomes" id="UP000293506"/>
    </source>
</evidence>
<keyword evidence="1" id="KW-0472">Membrane</keyword>
<organism evidence="2 4">
    <name type="scientific">Blautia obeum</name>
    <dbReference type="NCBI Taxonomy" id="40520"/>
    <lineage>
        <taxon>Bacteria</taxon>
        <taxon>Bacillati</taxon>
        <taxon>Bacillota</taxon>
        <taxon>Clostridia</taxon>
        <taxon>Lachnospirales</taxon>
        <taxon>Lachnospiraceae</taxon>
        <taxon>Blautia</taxon>
    </lineage>
</organism>
<feature type="transmembrane region" description="Helical" evidence="1">
    <location>
        <begin position="66"/>
        <end position="86"/>
    </location>
</feature>